<organism evidence="2 3">
    <name type="scientific">Gordonia malaquae NBRC 108250</name>
    <dbReference type="NCBI Taxonomy" id="1223542"/>
    <lineage>
        <taxon>Bacteria</taxon>
        <taxon>Bacillati</taxon>
        <taxon>Actinomycetota</taxon>
        <taxon>Actinomycetes</taxon>
        <taxon>Mycobacteriales</taxon>
        <taxon>Gordoniaceae</taxon>
        <taxon>Gordonia</taxon>
    </lineage>
</organism>
<dbReference type="RefSeq" id="WP_008380841.1">
    <property type="nucleotide sequence ID" value="NZ_BAOP01000030.1"/>
</dbReference>
<dbReference type="GO" id="GO:0008270">
    <property type="term" value="F:zinc ion binding"/>
    <property type="evidence" value="ECO:0007669"/>
    <property type="project" value="InterPro"/>
</dbReference>
<evidence type="ECO:0000313" key="2">
    <source>
        <dbReference type="EMBL" id="GAC81238.1"/>
    </source>
</evidence>
<accession>M3VC18</accession>
<reference evidence="2 3" key="1">
    <citation type="submission" date="2013-02" db="EMBL/GenBank/DDBJ databases">
        <title>Whole genome shotgun sequence of Gordonia malaquae NBRC 108250.</title>
        <authorList>
            <person name="Yoshida I."/>
            <person name="Hosoyama A."/>
            <person name="Tsuchikane K."/>
            <person name="Ando Y."/>
            <person name="Baba S."/>
            <person name="Ohji S."/>
            <person name="Hamada M."/>
            <person name="Tamura T."/>
            <person name="Yamazoe A."/>
            <person name="Yamazaki S."/>
            <person name="Fujita N."/>
        </authorList>
    </citation>
    <scope>NUCLEOTIDE SEQUENCE [LARGE SCALE GENOMIC DNA]</scope>
    <source>
        <strain evidence="2 3">NBRC 108250</strain>
    </source>
</reference>
<comment type="caution">
    <text evidence="2">The sequence shown here is derived from an EMBL/GenBank/DDBJ whole genome shotgun (WGS) entry which is preliminary data.</text>
</comment>
<dbReference type="SMART" id="SM00507">
    <property type="entry name" value="HNHc"/>
    <property type="match status" value="1"/>
</dbReference>
<dbReference type="eggNOG" id="COG1403">
    <property type="taxonomic scope" value="Bacteria"/>
</dbReference>
<dbReference type="GO" id="GO:0003676">
    <property type="term" value="F:nucleic acid binding"/>
    <property type="evidence" value="ECO:0007669"/>
    <property type="project" value="InterPro"/>
</dbReference>
<keyword evidence="3" id="KW-1185">Reference proteome</keyword>
<dbReference type="InterPro" id="IPR003615">
    <property type="entry name" value="HNH_nuc"/>
</dbReference>
<dbReference type="EMBL" id="BAOP01000030">
    <property type="protein sequence ID" value="GAC81238.1"/>
    <property type="molecule type" value="Genomic_DNA"/>
</dbReference>
<dbReference type="Pfam" id="PF01844">
    <property type="entry name" value="HNH"/>
    <property type="match status" value="1"/>
</dbReference>
<dbReference type="Proteomes" id="UP000035009">
    <property type="component" value="Unassembled WGS sequence"/>
</dbReference>
<proteinExistence type="predicted"/>
<feature type="domain" description="HNH nuclease" evidence="1">
    <location>
        <begin position="31"/>
        <end position="91"/>
    </location>
</feature>
<dbReference type="CDD" id="cd00085">
    <property type="entry name" value="HNHc"/>
    <property type="match status" value="1"/>
</dbReference>
<dbReference type="Gene3D" id="1.10.30.50">
    <property type="match status" value="1"/>
</dbReference>
<evidence type="ECO:0000313" key="3">
    <source>
        <dbReference type="Proteomes" id="UP000035009"/>
    </source>
</evidence>
<dbReference type="InterPro" id="IPR002711">
    <property type="entry name" value="HNH"/>
</dbReference>
<dbReference type="GO" id="GO:0004519">
    <property type="term" value="F:endonuclease activity"/>
    <property type="evidence" value="ECO:0007669"/>
    <property type="project" value="InterPro"/>
</dbReference>
<gene>
    <name evidence="2" type="ORF">GM1_030_00670</name>
</gene>
<dbReference type="OrthoDB" id="4380699at2"/>
<evidence type="ECO:0000259" key="1">
    <source>
        <dbReference type="SMART" id="SM00507"/>
    </source>
</evidence>
<name>M3VC18_GORML</name>
<dbReference type="STRING" id="410332.SAMN04488550_4136"/>
<sequence>MYKDRSYVRANNARQSARRRALLAATDVETFDPVEIFARDNWTCHLCDQPVDRAAKVPDHQAPTLDHLTPLAHGGPHTRANVRCAHFICNSVRQDKPLSCANN</sequence>
<dbReference type="AlphaFoldDB" id="M3VC18"/>
<protein>
    <recommendedName>
        <fullName evidence="1">HNH nuclease domain-containing protein</fullName>
    </recommendedName>
</protein>